<dbReference type="Pfam" id="PF01593">
    <property type="entry name" value="Amino_oxidase"/>
    <property type="match status" value="1"/>
</dbReference>
<dbReference type="PRINTS" id="PR00757">
    <property type="entry name" value="AMINEOXDASEF"/>
</dbReference>
<dbReference type="STRING" id="106004.A0A1Y2G2M6"/>
<evidence type="ECO:0000313" key="9">
    <source>
        <dbReference type="Proteomes" id="UP000193467"/>
    </source>
</evidence>
<keyword evidence="9" id="KW-1185">Reference proteome</keyword>
<comment type="cofactor">
    <cofactor evidence="1 6">
        <name>FAD</name>
        <dbReference type="ChEBI" id="CHEBI:57692"/>
    </cofactor>
</comment>
<comment type="similarity">
    <text evidence="2 6">Belongs to the flavin monoamine oxidase family.</text>
</comment>
<keyword evidence="3 6" id="KW-0560">Oxidoreductase</keyword>
<dbReference type="OrthoDB" id="5046242at2759"/>
<protein>
    <recommendedName>
        <fullName evidence="6">Amine oxidase</fullName>
        <ecNumber evidence="6">1.4.3.-</ecNumber>
    </recommendedName>
</protein>
<dbReference type="InterPro" id="IPR036188">
    <property type="entry name" value="FAD/NAD-bd_sf"/>
</dbReference>
<feature type="binding site" evidence="5">
    <location>
        <position position="286"/>
    </location>
    <ligand>
        <name>FAD</name>
        <dbReference type="ChEBI" id="CHEBI:57692"/>
    </ligand>
</feature>
<evidence type="ECO:0000259" key="7">
    <source>
        <dbReference type="Pfam" id="PF01593"/>
    </source>
</evidence>
<evidence type="ECO:0000256" key="5">
    <source>
        <dbReference type="PIRSR" id="PIRSR601613-1"/>
    </source>
</evidence>
<dbReference type="PANTHER" id="PTHR43563">
    <property type="entry name" value="AMINE OXIDASE"/>
    <property type="match status" value="1"/>
</dbReference>
<reference evidence="8 9" key="1">
    <citation type="submission" date="2016-07" db="EMBL/GenBank/DDBJ databases">
        <title>Pervasive Adenine N6-methylation of Active Genes in Fungi.</title>
        <authorList>
            <consortium name="DOE Joint Genome Institute"/>
            <person name="Mondo S.J."/>
            <person name="Dannebaum R.O."/>
            <person name="Kuo R.C."/>
            <person name="Labutti K."/>
            <person name="Haridas S."/>
            <person name="Kuo A."/>
            <person name="Salamov A."/>
            <person name="Ahrendt S.R."/>
            <person name="Lipzen A."/>
            <person name="Sullivan W."/>
            <person name="Andreopoulos W.B."/>
            <person name="Clum A."/>
            <person name="Lindquist E."/>
            <person name="Daum C."/>
            <person name="Ramamoorthy G.K."/>
            <person name="Gryganskyi A."/>
            <person name="Culley D."/>
            <person name="Magnuson J.K."/>
            <person name="James T.Y."/>
            <person name="O'Malley M.A."/>
            <person name="Stajich J.E."/>
            <person name="Spatafora J.W."/>
            <person name="Visel A."/>
            <person name="Grigoriev I.V."/>
        </authorList>
    </citation>
    <scope>NUCLEOTIDE SEQUENCE [LARGE SCALE GENOMIC DNA]</scope>
    <source>
        <strain evidence="8 9">62-1032</strain>
    </source>
</reference>
<accession>A0A1Y2G2M6</accession>
<dbReference type="AlphaFoldDB" id="A0A1Y2G2M6"/>
<keyword evidence="6" id="KW-0285">Flavoprotein</keyword>
<dbReference type="Gene3D" id="3.50.50.60">
    <property type="entry name" value="FAD/NAD(P)-binding domain"/>
    <property type="match status" value="2"/>
</dbReference>
<dbReference type="Proteomes" id="UP000193467">
    <property type="component" value="Unassembled WGS sequence"/>
</dbReference>
<evidence type="ECO:0000256" key="6">
    <source>
        <dbReference type="RuleBase" id="RU362067"/>
    </source>
</evidence>
<evidence type="ECO:0000256" key="4">
    <source>
        <dbReference type="ARBA" id="ARBA00048448"/>
    </source>
</evidence>
<evidence type="ECO:0000256" key="2">
    <source>
        <dbReference type="ARBA" id="ARBA00005995"/>
    </source>
</evidence>
<organism evidence="8 9">
    <name type="scientific">Leucosporidium creatinivorum</name>
    <dbReference type="NCBI Taxonomy" id="106004"/>
    <lineage>
        <taxon>Eukaryota</taxon>
        <taxon>Fungi</taxon>
        <taxon>Dikarya</taxon>
        <taxon>Basidiomycota</taxon>
        <taxon>Pucciniomycotina</taxon>
        <taxon>Microbotryomycetes</taxon>
        <taxon>Leucosporidiales</taxon>
        <taxon>Leucosporidium</taxon>
    </lineage>
</organism>
<dbReference type="GO" id="GO:0097621">
    <property type="term" value="F:monoamine oxidase activity"/>
    <property type="evidence" value="ECO:0007669"/>
    <property type="project" value="UniProtKB-EC"/>
</dbReference>
<keyword evidence="6" id="KW-0274">FAD</keyword>
<dbReference type="InterPro" id="IPR002937">
    <property type="entry name" value="Amino_oxidase"/>
</dbReference>
<comment type="caution">
    <text evidence="8">The sequence shown here is derived from an EMBL/GenBank/DDBJ whole genome shotgun (WGS) entry which is preliminary data.</text>
</comment>
<dbReference type="Gene3D" id="3.90.660.10">
    <property type="match status" value="2"/>
</dbReference>
<feature type="domain" description="Amine oxidase" evidence="7">
    <location>
        <begin position="51"/>
        <end position="493"/>
    </location>
</feature>
<evidence type="ECO:0000256" key="3">
    <source>
        <dbReference type="ARBA" id="ARBA00023002"/>
    </source>
</evidence>
<dbReference type="PANTHER" id="PTHR43563:SF1">
    <property type="entry name" value="AMINE OXIDASE [FLAVIN-CONTAINING] B"/>
    <property type="match status" value="1"/>
</dbReference>
<evidence type="ECO:0000256" key="1">
    <source>
        <dbReference type="ARBA" id="ARBA00001974"/>
    </source>
</evidence>
<dbReference type="EMBL" id="MCGR01000002">
    <property type="protein sequence ID" value="ORY91639.1"/>
    <property type="molecule type" value="Genomic_DNA"/>
</dbReference>
<dbReference type="InterPro" id="IPR050703">
    <property type="entry name" value="Flavin_MAO"/>
</dbReference>
<evidence type="ECO:0000313" key="8">
    <source>
        <dbReference type="EMBL" id="ORY91639.1"/>
    </source>
</evidence>
<feature type="binding site" evidence="5">
    <location>
        <begin position="70"/>
        <end position="71"/>
    </location>
    <ligand>
        <name>FAD</name>
        <dbReference type="ChEBI" id="CHEBI:57692"/>
    </ligand>
</feature>
<dbReference type="SUPFAM" id="SSF51905">
    <property type="entry name" value="FAD/NAD(P)-binding domain"/>
    <property type="match status" value="1"/>
</dbReference>
<dbReference type="InterPro" id="IPR001613">
    <property type="entry name" value="Flavin_amine_oxidase"/>
</dbReference>
<sequence length="506" mass="56306">MTRTKEGFQYIKATGQLTQGFECEGAVSPASSFRSVASSHFDLIVIGAGYAGLVAARDATLSGLSVLLLEARDRVGGRTWTAKDSESEIFEMGGTWVHPQQGFVWRELHRYGIDRDIKITPNEDYPSHAVNVTRRKGVEYRQGFAENFDMLDAALARFMDIDVARSVVPFPPHILDSIASDPLLVAKYDKMSVADRVREVEAAALLTEQELGYIIPFIELSFGALAENCSYLEWIKWYIHGNCSYRLLADMLWVYKLKNGQSHLARKIFDEANSTGRLSYSFENVVQKVIDRPSSTKVVTSRGTFCASRVISTLPLNVASKVEFDPPLSALRLEAFAIGHVNKGHKIHNELMKKEFKSGVWNLADDLPLKRHLAAGFGDQILQNGNSTVVAFGLANDPEEVPSKDPSQIPRWLGNLDKSLEQSYVGSIWHEWIADPFAEGTWAMAPPGFTTKYHKELQTRTGNVLWASADWADGWKGFIDGACEQGGRAAHVVVEEWRAGFGRSKL</sequence>
<dbReference type="InParanoid" id="A0A1Y2G2M6"/>
<comment type="catalytic activity">
    <reaction evidence="4">
        <text>a secondary aliphatic amine + O2 + H2O = a primary amine + an aldehyde + H2O2</text>
        <dbReference type="Rhea" id="RHEA:26414"/>
        <dbReference type="ChEBI" id="CHEBI:15377"/>
        <dbReference type="ChEBI" id="CHEBI:15379"/>
        <dbReference type="ChEBI" id="CHEBI:16240"/>
        <dbReference type="ChEBI" id="CHEBI:17478"/>
        <dbReference type="ChEBI" id="CHEBI:58855"/>
        <dbReference type="ChEBI" id="CHEBI:65296"/>
        <dbReference type="EC" id="1.4.3.4"/>
    </reaction>
</comment>
<gene>
    <name evidence="8" type="ORF">BCR35DRAFT_323378</name>
</gene>
<dbReference type="EC" id="1.4.3.-" evidence="6"/>
<proteinExistence type="inferred from homology"/>
<name>A0A1Y2G2M6_9BASI</name>
<feature type="binding site" evidence="5">
    <location>
        <position position="392"/>
    </location>
    <ligand>
        <name>substrate</name>
    </ligand>
</feature>